<keyword evidence="6 16" id="KW-0813">Transport</keyword>
<comment type="catalytic activity">
    <reaction evidence="15 16 17">
        <text>oxaloacetate + 2 Na(+)(in) + H(+) = pyruvate + 2 Na(+)(out) + CO2</text>
        <dbReference type="Rhea" id="RHEA:57724"/>
        <dbReference type="ChEBI" id="CHEBI:15361"/>
        <dbReference type="ChEBI" id="CHEBI:15378"/>
        <dbReference type="ChEBI" id="CHEBI:16452"/>
        <dbReference type="ChEBI" id="CHEBI:16526"/>
        <dbReference type="ChEBI" id="CHEBI:29101"/>
        <dbReference type="EC" id="7.2.4.2"/>
    </reaction>
</comment>
<dbReference type="EMBL" id="CP022530">
    <property type="protein sequence ID" value="ASP39450.1"/>
    <property type="molecule type" value="Genomic_DNA"/>
</dbReference>
<keyword evidence="10 16" id="KW-1133">Transmembrane helix</keyword>
<dbReference type="GO" id="GO:0005886">
    <property type="term" value="C:plasma membrane"/>
    <property type="evidence" value="ECO:0007669"/>
    <property type="project" value="UniProtKB-SubCell"/>
</dbReference>
<dbReference type="Pfam" id="PF04277">
    <property type="entry name" value="OAD_gamma"/>
    <property type="match status" value="1"/>
</dbReference>
<reference evidence="18 19" key="1">
    <citation type="submission" date="2017-07" db="EMBL/GenBank/DDBJ databases">
        <title>Annotated genome sequence of Bacterioplanes sanyensis isolated from Red Sea.</title>
        <authorList>
            <person name="Rehman Z.U."/>
        </authorList>
    </citation>
    <scope>NUCLEOTIDE SEQUENCE [LARGE SCALE GENOMIC DNA]</scope>
    <source>
        <strain evidence="18 19">NV9</strain>
    </source>
</reference>
<evidence type="ECO:0000256" key="13">
    <source>
        <dbReference type="ARBA" id="ARBA00023136"/>
    </source>
</evidence>
<dbReference type="NCBIfam" id="TIGR01195">
    <property type="entry name" value="oadG_fam"/>
    <property type="match status" value="1"/>
</dbReference>
<evidence type="ECO:0000256" key="1">
    <source>
        <dbReference type="ARBA" id="ARBA00001959"/>
    </source>
</evidence>
<proteinExistence type="inferred from homology"/>
<name>A0A222FKZ9_9GAMM</name>
<evidence type="ECO:0000256" key="5">
    <source>
        <dbReference type="ARBA" id="ARBA00011869"/>
    </source>
</evidence>
<dbReference type="HAMAP" id="MF_00404">
    <property type="entry name" value="OadG"/>
    <property type="match status" value="1"/>
</dbReference>
<dbReference type="GO" id="GO:0008948">
    <property type="term" value="F:oxaloacetate decarboxylase activity"/>
    <property type="evidence" value="ECO:0007669"/>
    <property type="project" value="UniProtKB-UniRule"/>
</dbReference>
<protein>
    <recommendedName>
        <fullName evidence="16">Probable oxaloacetate decarboxylase gamma chain</fullName>
        <ecNumber evidence="16">7.2.4.2</ecNumber>
    </recommendedName>
</protein>
<feature type="transmembrane region" description="Helical" evidence="16 17">
    <location>
        <begin position="13"/>
        <end position="35"/>
    </location>
</feature>
<evidence type="ECO:0000256" key="3">
    <source>
        <dbReference type="ARBA" id="ARBA00004162"/>
    </source>
</evidence>
<comment type="function">
    <text evidence="2 16 17">Catalyzes the decarboxylation of oxaloacetate coupled to Na(+) translocation.</text>
</comment>
<evidence type="ECO:0000256" key="16">
    <source>
        <dbReference type="HAMAP-Rule" id="MF_00404"/>
    </source>
</evidence>
<comment type="cofactor">
    <cofactor evidence="1 16 17">
        <name>Na(+)</name>
        <dbReference type="ChEBI" id="CHEBI:29101"/>
    </cofactor>
</comment>
<gene>
    <name evidence="16" type="primary">oadG</name>
    <name evidence="18" type="ORF">CHH28_12535</name>
</gene>
<evidence type="ECO:0000256" key="7">
    <source>
        <dbReference type="ARBA" id="ARBA00022475"/>
    </source>
</evidence>
<comment type="subunit">
    <text evidence="5 16">Heterotrimer of an alpha, a beta and a gamma subunit.</text>
</comment>
<keyword evidence="14 16" id="KW-0739">Sodium transport</keyword>
<evidence type="ECO:0000256" key="8">
    <source>
        <dbReference type="ARBA" id="ARBA00022692"/>
    </source>
</evidence>
<evidence type="ECO:0000256" key="15">
    <source>
        <dbReference type="ARBA" id="ARBA00048176"/>
    </source>
</evidence>
<keyword evidence="13 16" id="KW-0472">Membrane</keyword>
<dbReference type="InterPro" id="IPR005899">
    <property type="entry name" value="Na_pump_deCOase"/>
</dbReference>
<evidence type="ECO:0000256" key="2">
    <source>
        <dbReference type="ARBA" id="ARBA00003002"/>
    </source>
</evidence>
<keyword evidence="7 16" id="KW-1003">Cell membrane</keyword>
<dbReference type="RefSeq" id="WP_094060628.1">
    <property type="nucleotide sequence ID" value="NZ_CP022530.1"/>
</dbReference>
<evidence type="ECO:0000256" key="17">
    <source>
        <dbReference type="RuleBase" id="RU004278"/>
    </source>
</evidence>
<accession>A0A222FKZ9</accession>
<evidence type="ECO:0000313" key="19">
    <source>
        <dbReference type="Proteomes" id="UP000202440"/>
    </source>
</evidence>
<evidence type="ECO:0000313" key="18">
    <source>
        <dbReference type="EMBL" id="ASP39450.1"/>
    </source>
</evidence>
<comment type="subcellular location">
    <subcellularLocation>
        <location evidence="3 16 17">Cell membrane</location>
        <topology evidence="3 16 17">Single-pass membrane protein</topology>
    </subcellularLocation>
</comment>
<dbReference type="KEGG" id="bsan:CHH28_12535"/>
<sequence>MTEPSLVSQGLELMVFGMGVVFVFLTMLVFVTTFMSKLVNKLAPEPEVVAAPAPAAPAPGVDPQLLKVLAAAVKEHRARQK</sequence>
<dbReference type="EC" id="7.2.4.2" evidence="16"/>
<evidence type="ECO:0000256" key="10">
    <source>
        <dbReference type="ARBA" id="ARBA00022989"/>
    </source>
</evidence>
<evidence type="ECO:0000256" key="9">
    <source>
        <dbReference type="ARBA" id="ARBA00022967"/>
    </source>
</evidence>
<keyword evidence="19" id="KW-1185">Reference proteome</keyword>
<evidence type="ECO:0000256" key="12">
    <source>
        <dbReference type="ARBA" id="ARBA00023065"/>
    </source>
</evidence>
<dbReference type="GO" id="GO:0036376">
    <property type="term" value="P:sodium ion export across plasma membrane"/>
    <property type="evidence" value="ECO:0007669"/>
    <property type="project" value="InterPro"/>
</dbReference>
<dbReference type="AlphaFoldDB" id="A0A222FKZ9"/>
<dbReference type="InterPro" id="IPR023424">
    <property type="entry name" value="OadG"/>
</dbReference>
<evidence type="ECO:0000256" key="11">
    <source>
        <dbReference type="ARBA" id="ARBA00023053"/>
    </source>
</evidence>
<organism evidence="18 19">
    <name type="scientific">Bacterioplanes sanyensis</name>
    <dbReference type="NCBI Taxonomy" id="1249553"/>
    <lineage>
        <taxon>Bacteria</taxon>
        <taxon>Pseudomonadati</taxon>
        <taxon>Pseudomonadota</taxon>
        <taxon>Gammaproteobacteria</taxon>
        <taxon>Oceanospirillales</taxon>
        <taxon>Oceanospirillaceae</taxon>
        <taxon>Bacterioplanes</taxon>
    </lineage>
</organism>
<evidence type="ECO:0000256" key="14">
    <source>
        <dbReference type="ARBA" id="ARBA00023201"/>
    </source>
</evidence>
<evidence type="ECO:0000256" key="4">
    <source>
        <dbReference type="ARBA" id="ARBA00005844"/>
    </source>
</evidence>
<dbReference type="GO" id="GO:0015081">
    <property type="term" value="F:sodium ion transmembrane transporter activity"/>
    <property type="evidence" value="ECO:0007669"/>
    <property type="project" value="UniProtKB-UniRule"/>
</dbReference>
<dbReference type="Proteomes" id="UP000202440">
    <property type="component" value="Chromosome"/>
</dbReference>
<keyword evidence="11 16" id="KW-0915">Sodium</keyword>
<keyword evidence="8 16" id="KW-0812">Transmembrane</keyword>
<dbReference type="GO" id="GO:0015451">
    <property type="term" value="F:decarboxylation-driven active transmembrane transporter activity"/>
    <property type="evidence" value="ECO:0007669"/>
    <property type="project" value="UniProtKB-EC"/>
</dbReference>
<keyword evidence="12 16" id="KW-0406">Ion transport</keyword>
<comment type="similarity">
    <text evidence="4 16 17">Belongs to the OadG family.</text>
</comment>
<keyword evidence="9 16" id="KW-1278">Translocase</keyword>
<evidence type="ECO:0000256" key="6">
    <source>
        <dbReference type="ARBA" id="ARBA00022448"/>
    </source>
</evidence>